<keyword evidence="8" id="KW-0256">Endoplasmic reticulum</keyword>
<dbReference type="EMBL" id="GAKP01022700">
    <property type="protein sequence ID" value="JAC36252.1"/>
    <property type="molecule type" value="Transcribed_RNA"/>
</dbReference>
<evidence type="ECO:0000256" key="9">
    <source>
        <dbReference type="ARBA" id="ARBA00022989"/>
    </source>
</evidence>
<evidence type="ECO:0000256" key="11">
    <source>
        <dbReference type="ARBA" id="ARBA00023170"/>
    </source>
</evidence>
<dbReference type="GO" id="GO:0031982">
    <property type="term" value="C:vesicle"/>
    <property type="evidence" value="ECO:0007669"/>
    <property type="project" value="UniProtKB-SubCell"/>
</dbReference>
<evidence type="ECO:0000259" key="15">
    <source>
        <dbReference type="Pfam" id="PF25294"/>
    </source>
</evidence>
<evidence type="ECO:0000256" key="5">
    <source>
        <dbReference type="ARBA" id="ARBA00022685"/>
    </source>
</evidence>
<evidence type="ECO:0000256" key="7">
    <source>
        <dbReference type="ARBA" id="ARBA00022729"/>
    </source>
</evidence>
<evidence type="ECO:0000259" key="14">
    <source>
        <dbReference type="Pfam" id="PF07850"/>
    </source>
</evidence>
<feature type="signal peptide" evidence="13">
    <location>
        <begin position="1"/>
        <end position="17"/>
    </location>
</feature>
<name>A0A034V2A7_BACDO</name>
<dbReference type="Pfam" id="PF25294">
    <property type="entry name" value="RENR_N"/>
    <property type="match status" value="1"/>
</dbReference>
<reference evidence="16" key="1">
    <citation type="journal article" date="2014" name="BMC Genomics">
        <title>Characterizing the developmental transcriptome of the oriental fruit fly, Bactrocera dorsalis (Diptera: Tephritidae) through comparative genomic analysis with Drosophila melanogaster utilizing modENCODE datasets.</title>
        <authorList>
            <person name="Geib S.M."/>
            <person name="Calla B."/>
            <person name="Hall B."/>
            <person name="Hou S."/>
            <person name="Manoukis N.C."/>
        </authorList>
    </citation>
    <scope>NUCLEOTIDE SEQUENCE</scope>
    <source>
        <strain evidence="16">Punador</strain>
    </source>
</reference>
<organism evidence="16">
    <name type="scientific">Bactrocera dorsalis</name>
    <name type="common">Oriental fruit fly</name>
    <name type="synonym">Dacus dorsalis</name>
    <dbReference type="NCBI Taxonomy" id="27457"/>
    <lineage>
        <taxon>Eukaryota</taxon>
        <taxon>Metazoa</taxon>
        <taxon>Ecdysozoa</taxon>
        <taxon>Arthropoda</taxon>
        <taxon>Hexapoda</taxon>
        <taxon>Insecta</taxon>
        <taxon>Pterygota</taxon>
        <taxon>Neoptera</taxon>
        <taxon>Endopterygota</taxon>
        <taxon>Diptera</taxon>
        <taxon>Brachycera</taxon>
        <taxon>Muscomorpha</taxon>
        <taxon>Tephritoidea</taxon>
        <taxon>Tephritidae</taxon>
        <taxon>Bactrocera</taxon>
        <taxon>Bactrocera</taxon>
    </lineage>
</organism>
<protein>
    <submittedName>
        <fullName evidence="16">Renin receptor</fullName>
    </submittedName>
</protein>
<evidence type="ECO:0000256" key="1">
    <source>
        <dbReference type="ARBA" id="ARBA00004115"/>
    </source>
</evidence>
<dbReference type="GO" id="GO:0038023">
    <property type="term" value="F:signaling receptor activity"/>
    <property type="evidence" value="ECO:0007669"/>
    <property type="project" value="InterPro"/>
</dbReference>
<dbReference type="AlphaFoldDB" id="A0A034V2A7"/>
<dbReference type="CTD" id="10159"/>
<evidence type="ECO:0000256" key="10">
    <source>
        <dbReference type="ARBA" id="ARBA00023136"/>
    </source>
</evidence>
<evidence type="ECO:0000256" key="2">
    <source>
        <dbReference type="ARBA" id="ARBA00004251"/>
    </source>
</evidence>
<feature type="domain" description="Renin receptor N-terminal" evidence="15">
    <location>
        <begin position="19"/>
        <end position="113"/>
    </location>
</feature>
<evidence type="ECO:0000256" key="8">
    <source>
        <dbReference type="ARBA" id="ARBA00022824"/>
    </source>
</evidence>
<feature type="domain" description="Renin receptor-like C-terminal transmembrane spanning segment" evidence="14">
    <location>
        <begin position="212"/>
        <end position="276"/>
    </location>
</feature>
<keyword evidence="10 12" id="KW-0472">Membrane</keyword>
<keyword evidence="5" id="KW-0165">Cleavage on pair of basic residues</keyword>
<keyword evidence="6 12" id="KW-0812">Transmembrane</keyword>
<dbReference type="KEGG" id="bdr:105233195"/>
<dbReference type="PANTHER" id="PTHR13351:SF1">
    <property type="entry name" value="RENIN RECEPTOR"/>
    <property type="match status" value="1"/>
</dbReference>
<keyword evidence="9 12" id="KW-1133">Transmembrane helix</keyword>
<evidence type="ECO:0000313" key="16">
    <source>
        <dbReference type="EMBL" id="JAC36252.1"/>
    </source>
</evidence>
<dbReference type="InterPro" id="IPR056780">
    <property type="entry name" value="Renin_r_C"/>
</dbReference>
<evidence type="ECO:0000256" key="4">
    <source>
        <dbReference type="ARBA" id="ARBA00022475"/>
    </source>
</evidence>
<dbReference type="GO" id="GO:0098588">
    <property type="term" value="C:bounding membrane of organelle"/>
    <property type="evidence" value="ECO:0007669"/>
    <property type="project" value="UniProtKB-ARBA"/>
</dbReference>
<feature type="transmembrane region" description="Helical" evidence="12">
    <location>
        <begin position="235"/>
        <end position="255"/>
    </location>
</feature>
<evidence type="ECO:0000256" key="13">
    <source>
        <dbReference type="SAM" id="SignalP"/>
    </source>
</evidence>
<sequence length="277" mass="30592">MLRICAFLMFCFLAVNADGSFYVLNAPESISFQRIPTVLPSEQVGDVIKAARGLGVSDTADFPGLVINDPFGLPQKTVVVDVVGLNELPLSEENISYKIDGKSVPASLDDLKLTSDDDASDCDINVSSFKENELINCILKSDKEFVYAKIDLSNLKDDAEKSKGISTWTNELVNLQRQIEGDASSQSLLAVIVSHEDDKSSNLSRRRRETIAGSTTNTYNLAAYYDQNYPVIFNIILWFMVALGLSLLAVCYAIADMDPGRDSIIYRMTSTRMKKDN</sequence>
<dbReference type="GO" id="GO:0030177">
    <property type="term" value="P:positive regulation of Wnt signaling pathway"/>
    <property type="evidence" value="ECO:0007669"/>
    <property type="project" value="TreeGrafter"/>
</dbReference>
<feature type="chain" id="PRO_5044538881" evidence="13">
    <location>
        <begin position="18"/>
        <end position="277"/>
    </location>
</feature>
<dbReference type="GO" id="GO:0005789">
    <property type="term" value="C:endoplasmic reticulum membrane"/>
    <property type="evidence" value="ECO:0007669"/>
    <property type="project" value="UniProtKB-SubCell"/>
</dbReference>
<dbReference type="PANTHER" id="PTHR13351">
    <property type="entry name" value="RENIN RECEPTOR"/>
    <property type="match status" value="1"/>
</dbReference>
<evidence type="ECO:0000256" key="6">
    <source>
        <dbReference type="ARBA" id="ARBA00022692"/>
    </source>
</evidence>
<dbReference type="RefSeq" id="XP_011213485.2">
    <property type="nucleotide sequence ID" value="XM_011215183.4"/>
</dbReference>
<dbReference type="Pfam" id="PF07850">
    <property type="entry name" value="Renin_r"/>
    <property type="match status" value="1"/>
</dbReference>
<evidence type="ECO:0000256" key="12">
    <source>
        <dbReference type="SAM" id="Phobius"/>
    </source>
</evidence>
<evidence type="ECO:0000256" key="3">
    <source>
        <dbReference type="ARBA" id="ARBA00004373"/>
    </source>
</evidence>
<dbReference type="GO" id="GO:0009897">
    <property type="term" value="C:external side of plasma membrane"/>
    <property type="evidence" value="ECO:0007669"/>
    <property type="project" value="TreeGrafter"/>
</dbReference>
<comment type="subcellular location">
    <subcellularLocation>
        <location evidence="2">Cell membrane</location>
        <topology evidence="2">Single-pass type I membrane protein</topology>
    </subcellularLocation>
    <subcellularLocation>
        <location evidence="1">Endoplasmic reticulum membrane</location>
        <topology evidence="1">Single-pass type I membrane protein</topology>
    </subcellularLocation>
    <subcellularLocation>
        <location evidence="3">Vesicle</location>
    </subcellularLocation>
</comment>
<dbReference type="GeneID" id="105233195"/>
<dbReference type="InterPro" id="IPR012493">
    <property type="entry name" value="Renin_rcpt"/>
</dbReference>
<dbReference type="InterPro" id="IPR057318">
    <property type="entry name" value="RENR_N"/>
</dbReference>
<gene>
    <name evidence="16" type="primary">RENR</name>
</gene>
<keyword evidence="4" id="KW-1003">Cell membrane</keyword>
<keyword evidence="11 16" id="KW-0675">Receptor</keyword>
<accession>A0A034V2A7</accession>
<dbReference type="OrthoDB" id="7866065at2759"/>
<proteinExistence type="predicted"/>
<keyword evidence="7 13" id="KW-0732">Signal</keyword>